<dbReference type="GO" id="GO:0005886">
    <property type="term" value="C:plasma membrane"/>
    <property type="evidence" value="ECO:0007669"/>
    <property type="project" value="UniProtKB-ARBA"/>
</dbReference>
<dbReference type="OrthoDB" id="2272215at2"/>
<sequence>MSKLIRNFNFSVNNLTILFYVFDVIFISLIYNNPIILGCLFVVLTFTARFIRTDKFVSFLKFSIVIFILTFIFNVVINQRGNQIVFQIPFLKVTSESVLNGTVLGISFLNILWSFYIYDAMTHTKIIFDLLSKFFKSIAIIFILTVKFIPKIVDIFNKVKLLYKFRNNNAERKINLVEQSKQSMFLSEIVLNKSIANFMNMSDVLQTKGYGSNHQLRAHQVNRRSDYFARTIFMISLLFNIVMLIKHVGRINFGSANVNIQLSTMIIVTTLICGITVIYPLMIGGIHYLWWKLFASKTTVSNIQIAKKFR</sequence>
<feature type="transmembrane region" description="Helical" evidence="5">
    <location>
        <begin position="35"/>
        <end position="51"/>
    </location>
</feature>
<gene>
    <name evidence="6" type="ORF">FHL02_03380</name>
</gene>
<dbReference type="RefSeq" id="WP_153382329.1">
    <property type="nucleotide sequence ID" value="NZ_VDFM01000002.1"/>
</dbReference>
<feature type="transmembrane region" description="Helical" evidence="5">
    <location>
        <begin position="266"/>
        <end position="290"/>
    </location>
</feature>
<organism evidence="6 7">
    <name type="scientific">Companilactobacillus mishanensis</name>
    <dbReference type="NCBI Taxonomy" id="2486008"/>
    <lineage>
        <taxon>Bacteria</taxon>
        <taxon>Bacillati</taxon>
        <taxon>Bacillota</taxon>
        <taxon>Bacilli</taxon>
        <taxon>Lactobacillales</taxon>
        <taxon>Lactobacillaceae</taxon>
        <taxon>Companilactobacillus</taxon>
    </lineage>
</organism>
<dbReference type="Pfam" id="PF02361">
    <property type="entry name" value="CbiQ"/>
    <property type="match status" value="1"/>
</dbReference>
<evidence type="ECO:0000256" key="3">
    <source>
        <dbReference type="ARBA" id="ARBA00022989"/>
    </source>
</evidence>
<name>A0A5P0ZG84_9LACO</name>
<proteinExistence type="predicted"/>
<keyword evidence="4 5" id="KW-0472">Membrane</keyword>
<keyword evidence="3 5" id="KW-1133">Transmembrane helix</keyword>
<feature type="transmembrane region" description="Helical" evidence="5">
    <location>
        <begin position="130"/>
        <end position="149"/>
    </location>
</feature>
<dbReference type="AlphaFoldDB" id="A0A5P0ZG84"/>
<accession>A0A5P0ZG84</accession>
<dbReference type="CDD" id="cd16914">
    <property type="entry name" value="EcfT"/>
    <property type="match status" value="1"/>
</dbReference>
<dbReference type="Proteomes" id="UP000380386">
    <property type="component" value="Unassembled WGS sequence"/>
</dbReference>
<protein>
    <recommendedName>
        <fullName evidence="8">Energy-coupling factor transporter transmembrane protein EcfT</fullName>
    </recommendedName>
</protein>
<evidence type="ECO:0000313" key="6">
    <source>
        <dbReference type="EMBL" id="MQS52057.1"/>
    </source>
</evidence>
<feature type="transmembrane region" description="Helical" evidence="5">
    <location>
        <begin position="58"/>
        <end position="77"/>
    </location>
</feature>
<evidence type="ECO:0000256" key="2">
    <source>
        <dbReference type="ARBA" id="ARBA00022692"/>
    </source>
</evidence>
<feature type="transmembrane region" description="Helical" evidence="5">
    <location>
        <begin position="227"/>
        <end position="245"/>
    </location>
</feature>
<evidence type="ECO:0000256" key="4">
    <source>
        <dbReference type="ARBA" id="ARBA00023136"/>
    </source>
</evidence>
<evidence type="ECO:0000313" key="7">
    <source>
        <dbReference type="Proteomes" id="UP000380386"/>
    </source>
</evidence>
<dbReference type="InterPro" id="IPR003339">
    <property type="entry name" value="ABC/ECF_trnsptr_transmembrane"/>
</dbReference>
<feature type="transmembrane region" description="Helical" evidence="5">
    <location>
        <begin position="97"/>
        <end position="118"/>
    </location>
</feature>
<keyword evidence="2 5" id="KW-0812">Transmembrane</keyword>
<evidence type="ECO:0000256" key="1">
    <source>
        <dbReference type="ARBA" id="ARBA00004141"/>
    </source>
</evidence>
<comment type="caution">
    <text evidence="6">The sequence shown here is derived from an EMBL/GenBank/DDBJ whole genome shotgun (WGS) entry which is preliminary data.</text>
</comment>
<comment type="subcellular location">
    <subcellularLocation>
        <location evidence="1">Membrane</location>
        <topology evidence="1">Multi-pass membrane protein</topology>
    </subcellularLocation>
</comment>
<dbReference type="EMBL" id="VDFM01000002">
    <property type="protein sequence ID" value="MQS52057.1"/>
    <property type="molecule type" value="Genomic_DNA"/>
</dbReference>
<evidence type="ECO:0008006" key="8">
    <source>
        <dbReference type="Google" id="ProtNLM"/>
    </source>
</evidence>
<evidence type="ECO:0000256" key="5">
    <source>
        <dbReference type="SAM" id="Phobius"/>
    </source>
</evidence>
<reference evidence="6 7" key="1">
    <citation type="journal article" date="2019" name="Syst. Appl. Microbiol.">
        <title>Polyphasic characterization of two novel Lactobacillus spp. isolated from blown salami packages: Description of Lactobacillus halodurans sp. nov. and Lactobacillus salsicarnum sp. nov.</title>
        <authorList>
            <person name="Schuster J.A."/>
            <person name="Klingl A."/>
            <person name="Vogel R.F."/>
            <person name="Ehrmann M.A."/>
        </authorList>
    </citation>
    <scope>NUCLEOTIDE SEQUENCE [LARGE SCALE GENOMIC DNA]</scope>
    <source>
        <strain evidence="6 7">TMW 1.2118</strain>
    </source>
</reference>